<feature type="compositionally biased region" description="Low complexity" evidence="1">
    <location>
        <begin position="44"/>
        <end position="55"/>
    </location>
</feature>
<evidence type="ECO:0000313" key="3">
    <source>
        <dbReference type="Proteomes" id="UP001152795"/>
    </source>
</evidence>
<dbReference type="AlphaFoldDB" id="A0A6S7IY88"/>
<protein>
    <submittedName>
        <fullName evidence="2">Uncharacterized protein</fullName>
    </submittedName>
</protein>
<dbReference type="EMBL" id="CACRXK020012205">
    <property type="protein sequence ID" value="CAB4022876.1"/>
    <property type="molecule type" value="Genomic_DNA"/>
</dbReference>
<evidence type="ECO:0000313" key="2">
    <source>
        <dbReference type="EMBL" id="CAB4022876.1"/>
    </source>
</evidence>
<keyword evidence="3" id="KW-1185">Reference proteome</keyword>
<organism evidence="2 3">
    <name type="scientific">Paramuricea clavata</name>
    <name type="common">Red gorgonian</name>
    <name type="synonym">Violescent sea-whip</name>
    <dbReference type="NCBI Taxonomy" id="317549"/>
    <lineage>
        <taxon>Eukaryota</taxon>
        <taxon>Metazoa</taxon>
        <taxon>Cnidaria</taxon>
        <taxon>Anthozoa</taxon>
        <taxon>Octocorallia</taxon>
        <taxon>Malacalcyonacea</taxon>
        <taxon>Plexauridae</taxon>
        <taxon>Paramuricea</taxon>
    </lineage>
</organism>
<sequence length="127" mass="13578">MSDTHGDVESVVQNVVNSPQFRSLVADVIESSNHTTNLTPTEASSISQNQSQPNPTNVAGNSAMTASASNNRSRTTYTNPMVEFNAIFRRGASTGQQQQGSGTVTSFLPGIAHYTARSQNCRTSRGR</sequence>
<proteinExistence type="predicted"/>
<name>A0A6S7IY88_PARCT</name>
<reference evidence="2" key="1">
    <citation type="submission" date="2020-04" db="EMBL/GenBank/DDBJ databases">
        <authorList>
            <person name="Alioto T."/>
            <person name="Alioto T."/>
            <person name="Gomez Garrido J."/>
        </authorList>
    </citation>
    <scope>NUCLEOTIDE SEQUENCE</scope>
    <source>
        <strain evidence="2">A484AB</strain>
    </source>
</reference>
<feature type="compositionally biased region" description="Polar residues" evidence="1">
    <location>
        <begin position="56"/>
        <end position="77"/>
    </location>
</feature>
<evidence type="ECO:0000256" key="1">
    <source>
        <dbReference type="SAM" id="MobiDB-lite"/>
    </source>
</evidence>
<accession>A0A6S7IY88</accession>
<feature type="compositionally biased region" description="Polar residues" evidence="1">
    <location>
        <begin position="32"/>
        <end position="43"/>
    </location>
</feature>
<gene>
    <name evidence="2" type="ORF">PACLA_8A044709</name>
</gene>
<comment type="caution">
    <text evidence="2">The sequence shown here is derived from an EMBL/GenBank/DDBJ whole genome shotgun (WGS) entry which is preliminary data.</text>
</comment>
<dbReference type="Proteomes" id="UP001152795">
    <property type="component" value="Unassembled WGS sequence"/>
</dbReference>
<feature type="region of interest" description="Disordered" evidence="1">
    <location>
        <begin position="32"/>
        <end position="77"/>
    </location>
</feature>